<sequence length="341" mass="37293">MVKQVAVILGDGAGPELVEAMRIVLEAAKTKVRLVNCDAGLEWWQKHGGDTFIPSETWKVLEKSDACFKGPTTTLPTPGTPRSVAVSLRQRFELYANVRPVKTFSGRAGPLGDVDFVCVREGTEGLYSGIEFRLSPDVAVAIRKITRPACERVAKYAFKEAKNRGWNKVISIGKGNILKETDSIFSESVKNVGKRFPKIQSEEYLIDNFAQQLVKNPQRFNRNVLVSTNLFMDILSEEASGLVGSIGCVYSANIGDDYAMFEPAHGSTPKYKGQDKVNPTATILSGAWMLDYLGEKENSVAIFEATNEVIAKGKDVTYDLGGNAKTSRMAAAIASLVKKKL</sequence>
<keyword evidence="5 8" id="KW-0560">Oxidoreductase</keyword>
<dbReference type="EC" id="1.1.1.42" evidence="8"/>
<accession>A0A075HPY2</accession>
<evidence type="ECO:0000256" key="3">
    <source>
        <dbReference type="ARBA" id="ARBA00022723"/>
    </source>
</evidence>
<dbReference type="GO" id="GO:0006102">
    <property type="term" value="P:isocitrate metabolic process"/>
    <property type="evidence" value="ECO:0007669"/>
    <property type="project" value="TreeGrafter"/>
</dbReference>
<dbReference type="GO" id="GO:0006099">
    <property type="term" value="P:tricarboxylic acid cycle"/>
    <property type="evidence" value="ECO:0007669"/>
    <property type="project" value="TreeGrafter"/>
</dbReference>
<organism evidence="8">
    <name type="scientific">uncultured marine thaumarchaeote KM3_72_A09</name>
    <dbReference type="NCBI Taxonomy" id="1456261"/>
    <lineage>
        <taxon>Archaea</taxon>
        <taxon>Nitrososphaerota</taxon>
        <taxon>environmental samples</taxon>
    </lineage>
</organism>
<dbReference type="Pfam" id="PF00180">
    <property type="entry name" value="Iso_dh"/>
    <property type="match status" value="1"/>
</dbReference>
<evidence type="ECO:0000256" key="5">
    <source>
        <dbReference type="ARBA" id="ARBA00023002"/>
    </source>
</evidence>
<proteinExistence type="inferred from homology"/>
<keyword evidence="3" id="KW-0479">Metal-binding</keyword>
<protein>
    <submittedName>
        <fullName evidence="8">Isocitrate/isopropylmalate dehydrogenase family protein (IDH1, IDH2, icd)</fullName>
        <ecNumber evidence="8">1.1.1.42</ecNumber>
    </submittedName>
</protein>
<dbReference type="AlphaFoldDB" id="A0A075HPY2"/>
<evidence type="ECO:0000256" key="1">
    <source>
        <dbReference type="ARBA" id="ARBA00001946"/>
    </source>
</evidence>
<comment type="cofactor">
    <cofactor evidence="1">
        <name>Mg(2+)</name>
        <dbReference type="ChEBI" id="CHEBI:18420"/>
    </cofactor>
</comment>
<keyword evidence="4" id="KW-0460">Magnesium</keyword>
<dbReference type="GO" id="GO:0019298">
    <property type="term" value="P:coenzyme B biosynthetic process"/>
    <property type="evidence" value="ECO:0007669"/>
    <property type="project" value="UniProtKB-ARBA"/>
</dbReference>
<dbReference type="GO" id="GO:0004450">
    <property type="term" value="F:isocitrate dehydrogenase (NADP+) activity"/>
    <property type="evidence" value="ECO:0007669"/>
    <property type="project" value="UniProtKB-EC"/>
</dbReference>
<name>A0A075HPY2_9ARCH</name>
<evidence type="ECO:0000313" key="8">
    <source>
        <dbReference type="EMBL" id="AIF15993.1"/>
    </source>
</evidence>
<gene>
    <name evidence="8" type="primary">IDH1</name>
    <name evidence="8" type="synonym">icd</name>
    <name evidence="8" type="synonym">IDH2</name>
</gene>
<evidence type="ECO:0000256" key="6">
    <source>
        <dbReference type="ARBA" id="ARBA00023027"/>
    </source>
</evidence>
<reference evidence="8" key="1">
    <citation type="journal article" date="2014" name="Genome Biol. Evol.">
        <title>Pangenome evidence for extensive interdomain horizontal transfer affecting lineage core and shell genes in uncultured planktonic thaumarchaeota and euryarchaeota.</title>
        <authorList>
            <person name="Deschamps P."/>
            <person name="Zivanovic Y."/>
            <person name="Moreira D."/>
            <person name="Rodriguez-Valera F."/>
            <person name="Lopez-Garcia P."/>
        </authorList>
    </citation>
    <scope>NUCLEOTIDE SEQUENCE</scope>
</reference>
<dbReference type="EMBL" id="KF901042">
    <property type="protein sequence ID" value="AIF15993.1"/>
    <property type="molecule type" value="Genomic_DNA"/>
</dbReference>
<evidence type="ECO:0000259" key="7">
    <source>
        <dbReference type="SMART" id="SM01329"/>
    </source>
</evidence>
<feature type="domain" description="Isopropylmalate dehydrogenase-like" evidence="7">
    <location>
        <begin position="4"/>
        <end position="333"/>
    </location>
</feature>
<evidence type="ECO:0000256" key="2">
    <source>
        <dbReference type="ARBA" id="ARBA00007769"/>
    </source>
</evidence>
<dbReference type="GO" id="GO:0004449">
    <property type="term" value="F:isocitrate dehydrogenase (NAD+) activity"/>
    <property type="evidence" value="ECO:0007669"/>
    <property type="project" value="TreeGrafter"/>
</dbReference>
<dbReference type="PANTHER" id="PTHR11835">
    <property type="entry name" value="DECARBOXYLATING DEHYDROGENASES-ISOCITRATE, ISOPROPYLMALATE, TARTRATE"/>
    <property type="match status" value="1"/>
</dbReference>
<dbReference type="SMART" id="SM01329">
    <property type="entry name" value="Iso_dh"/>
    <property type="match status" value="1"/>
</dbReference>
<dbReference type="FunFam" id="3.40.718.10:FF:000019">
    <property type="entry name" value="Homoisocitrate dehydrogenase"/>
    <property type="match status" value="1"/>
</dbReference>
<dbReference type="PANTHER" id="PTHR11835:SF77">
    <property type="entry name" value="ISOCITRATE_ISOPROPYLMALATE DEHYDROGENASE FAMILY PROTEIN"/>
    <property type="match status" value="1"/>
</dbReference>
<dbReference type="GO" id="GO:0046872">
    <property type="term" value="F:metal ion binding"/>
    <property type="evidence" value="ECO:0007669"/>
    <property type="project" value="UniProtKB-KW"/>
</dbReference>
<keyword evidence="6" id="KW-0520">NAD</keyword>
<dbReference type="SUPFAM" id="SSF53659">
    <property type="entry name" value="Isocitrate/Isopropylmalate dehydrogenase-like"/>
    <property type="match status" value="1"/>
</dbReference>
<comment type="similarity">
    <text evidence="2">Belongs to the isocitrate and isopropylmalate dehydrogenases family.</text>
</comment>
<evidence type="ECO:0000256" key="4">
    <source>
        <dbReference type="ARBA" id="ARBA00022842"/>
    </source>
</evidence>
<dbReference type="InterPro" id="IPR024084">
    <property type="entry name" value="IsoPropMal-DH-like_dom"/>
</dbReference>
<dbReference type="Gene3D" id="3.40.718.10">
    <property type="entry name" value="Isopropylmalate Dehydrogenase"/>
    <property type="match status" value="1"/>
</dbReference>